<dbReference type="OrthoDB" id="1097769at2"/>
<dbReference type="AlphaFoldDB" id="A0A098BWU6"/>
<proteinExistence type="inferred from homology"/>
<keyword evidence="2" id="KW-0238">DNA-binding</keyword>
<gene>
    <name evidence="5" type="ORF">ING2E5B_0370</name>
</gene>
<protein>
    <submittedName>
        <fullName evidence="5">Uncharacterized protein</fullName>
    </submittedName>
</protein>
<dbReference type="EMBL" id="LN515532">
    <property type="protein sequence ID" value="CEA15139.1"/>
    <property type="molecule type" value="Genomic_DNA"/>
</dbReference>
<evidence type="ECO:0000256" key="2">
    <source>
        <dbReference type="ARBA" id="ARBA00023125"/>
    </source>
</evidence>
<dbReference type="HOGENOM" id="CLU_923947_0_0_10"/>
<feature type="region of interest" description="Disordered" evidence="3">
    <location>
        <begin position="165"/>
        <end position="187"/>
    </location>
</feature>
<keyword evidence="4" id="KW-0472">Membrane</keyword>
<organism evidence="5 6">
    <name type="scientific">Fermentimonas caenicola</name>
    <dbReference type="NCBI Taxonomy" id="1562970"/>
    <lineage>
        <taxon>Bacteria</taxon>
        <taxon>Pseudomonadati</taxon>
        <taxon>Bacteroidota</taxon>
        <taxon>Bacteroidia</taxon>
        <taxon>Bacteroidales</taxon>
        <taxon>Dysgonomonadaceae</taxon>
        <taxon>Fermentimonas</taxon>
    </lineage>
</organism>
<feature type="region of interest" description="Disordered" evidence="3">
    <location>
        <begin position="240"/>
        <end position="262"/>
    </location>
</feature>
<evidence type="ECO:0000256" key="3">
    <source>
        <dbReference type="SAM" id="MobiDB-lite"/>
    </source>
</evidence>
<dbReference type="InterPro" id="IPR000119">
    <property type="entry name" value="Hist_DNA-bd"/>
</dbReference>
<name>A0A098BWU6_9BACT</name>
<evidence type="ECO:0000313" key="6">
    <source>
        <dbReference type="Proteomes" id="UP000032417"/>
    </source>
</evidence>
<feature type="region of interest" description="Disordered" evidence="3">
    <location>
        <begin position="201"/>
        <end position="228"/>
    </location>
</feature>
<feature type="compositionally biased region" description="Acidic residues" evidence="3">
    <location>
        <begin position="173"/>
        <end position="187"/>
    </location>
</feature>
<keyword evidence="6" id="KW-1185">Reference proteome</keyword>
<keyword evidence="4" id="KW-1133">Transmembrane helix</keyword>
<dbReference type="Proteomes" id="UP000032417">
    <property type="component" value="Chromosome 1"/>
</dbReference>
<dbReference type="KEGG" id="pbt:ING2E5B_0370"/>
<dbReference type="Gene3D" id="4.10.520.10">
    <property type="entry name" value="IHF-like DNA-binding proteins"/>
    <property type="match status" value="1"/>
</dbReference>
<keyword evidence="4" id="KW-0812">Transmembrane</keyword>
<evidence type="ECO:0000256" key="1">
    <source>
        <dbReference type="ARBA" id="ARBA00010529"/>
    </source>
</evidence>
<feature type="transmembrane region" description="Helical" evidence="4">
    <location>
        <begin position="266"/>
        <end position="288"/>
    </location>
</feature>
<dbReference type="SUPFAM" id="SSF47729">
    <property type="entry name" value="IHF-like DNA-binding proteins"/>
    <property type="match status" value="1"/>
</dbReference>
<dbReference type="Pfam" id="PF00216">
    <property type="entry name" value="Bac_DNA_binding"/>
    <property type="match status" value="1"/>
</dbReference>
<evidence type="ECO:0000256" key="4">
    <source>
        <dbReference type="SAM" id="Phobius"/>
    </source>
</evidence>
<reference evidence="5 6" key="1">
    <citation type="submission" date="2014-08" db="EMBL/GenBank/DDBJ databases">
        <authorList>
            <person name="Wibberg D."/>
        </authorList>
    </citation>
    <scope>NUCLEOTIDE SEQUENCE [LARGE SCALE GENOMIC DNA]</scope>
    <source>
        <strain evidence="6">ING2-E5B</strain>
    </source>
</reference>
<dbReference type="STRING" id="1562970.ING2E5B_0370"/>
<dbReference type="GO" id="GO:0003677">
    <property type="term" value="F:DNA binding"/>
    <property type="evidence" value="ECO:0007669"/>
    <property type="project" value="UniProtKB-KW"/>
</dbReference>
<evidence type="ECO:0000313" key="5">
    <source>
        <dbReference type="EMBL" id="CEA15139.1"/>
    </source>
</evidence>
<accession>A0A098BWU6</accession>
<comment type="similarity">
    <text evidence="1">Belongs to the bacterial histone-like protein family.</text>
</comment>
<feature type="compositionally biased region" description="Polar residues" evidence="3">
    <location>
        <begin position="240"/>
        <end position="249"/>
    </location>
</feature>
<sequence>MTQKEFIAKLAAKLQWDESKTSAILSDIVDVLTEQLSDNNVVTVDNFGHFSTHKFPEYILVDAETKDRYLMPPEVVVLFEQEMDDTSVSVEPKLYISFEIDDSFKSSINSAFTNFEPTLLNEGVELPGIDVISTKQPEEDVEEIKDEAVPEIEKSEIEESLVVEEYDNIHESEVEETDISDESSEDTDNYKDLLAETSEDEVVASLSEYADTETEPDLNLEPMPQDLPEPLLVRQRTTFTEHQSEQVLQSGRSPKSRSRSHKSSRVFVPILGGVVIVMATLFFFNGVANRKKTNKRKGHRG</sequence>
<dbReference type="InterPro" id="IPR010992">
    <property type="entry name" value="IHF-like_DNA-bd_dom_sf"/>
</dbReference>
<dbReference type="GO" id="GO:0030527">
    <property type="term" value="F:structural constituent of chromatin"/>
    <property type="evidence" value="ECO:0007669"/>
    <property type="project" value="InterPro"/>
</dbReference>